<proteinExistence type="predicted"/>
<evidence type="ECO:0000313" key="2">
    <source>
        <dbReference type="EMBL" id="QFG07807.1"/>
    </source>
</evidence>
<protein>
    <submittedName>
        <fullName evidence="2">Uncharacterized protein</fullName>
    </submittedName>
</protein>
<sequence>MSGIDMAIKTPDEIIEIAAKERRTPLSVAIELNGYGSSRQYWHKIKEVEGTCDDYANVVIGNDEDVVGKLAKSVAASVQFPESSVYLNFLGCVSAAMLNRFFVDYHGRQPTSLYIVVSQPPSTGKSAINKTSVTPLVCETERINESRRKERKRKLAKLREIEKEIKSETNKTALAVMYEDKERLEEEIEKLCDIVFPVTDPTPEGLSRLNAQQGAFAVISAEATAVNTLLGLTYANSSATASCETILKAWDMEYVASARASGTNNLAFTANGVINVIAQDETVLSIMQVGDRGNGVSERFLLLREKPLLGSRVYFDEDNNPAYKPVDKELEAQYYRLIHNIMIENEVLLSVDKEGLMALYSARAEIEPELADGGIYSHPMLRGMLGKMDKQIVRIASVIHVIRNWFSFDGVGAESKSKTINRDTIEEAIEIFSELMGGYIAATESSGFAGETIELNKLKDIIVEQAKSNGKYGYTSLNLVTHKARKVKPFRAQGGVVSKIKKQLLPKLEDKNIICVVDGKIFVNPELMG</sequence>
<dbReference type="Pfam" id="PF13148">
    <property type="entry name" value="DUF3987"/>
    <property type="match status" value="1"/>
</dbReference>
<reference evidence="2 3" key="1">
    <citation type="submission" date="2019-05" db="EMBL/GenBank/DDBJ databases">
        <title>Whole genome sequence analysis of broad host range Salmonella enterica bacteriophages.</title>
        <authorList>
            <person name="Bhandare S.G."/>
            <person name="Colavecchio A."/>
            <person name="Emond-Rheault J.-G."/>
            <person name="Hamel J."/>
            <person name="Kukavica-Ibrulj I."/>
            <person name="Boyle B."/>
            <person name="Levesque R.C."/>
            <person name="Goodridge L."/>
        </authorList>
    </citation>
    <scope>NUCLEOTIDE SEQUENCE [LARGE SCALE GENOMIC DNA]</scope>
</reference>
<accession>A0A5J6TDJ4</accession>
<keyword evidence="3" id="KW-1185">Reference proteome</keyword>
<dbReference type="GeneID" id="64468933"/>
<dbReference type="Proteomes" id="UP000326742">
    <property type="component" value="Segment"/>
</dbReference>
<organism evidence="2 3">
    <name type="scientific">Salmonella phage vB_SenS_SB28</name>
    <dbReference type="NCBI Taxonomy" id="2591136"/>
    <lineage>
        <taxon>Viruses</taxon>
        <taxon>Duplodnaviria</taxon>
        <taxon>Heunggongvirae</taxon>
        <taxon>Uroviricota</taxon>
        <taxon>Caudoviricetes</taxon>
        <taxon>Macdonaldcampvirus</taxon>
        <taxon>Macdonaldcampvirus SB28</taxon>
    </lineage>
</organism>
<dbReference type="RefSeq" id="YP_010053276.1">
    <property type="nucleotide sequence ID" value="NC_054638.1"/>
</dbReference>
<keyword evidence="1" id="KW-0175">Coiled coil</keyword>
<dbReference type="InterPro" id="IPR025048">
    <property type="entry name" value="DUF3987"/>
</dbReference>
<evidence type="ECO:0000313" key="3">
    <source>
        <dbReference type="Proteomes" id="UP000326742"/>
    </source>
</evidence>
<dbReference type="EMBL" id="MK947460">
    <property type="protein sequence ID" value="QFG07807.1"/>
    <property type="molecule type" value="Genomic_DNA"/>
</dbReference>
<feature type="coiled-coil region" evidence="1">
    <location>
        <begin position="144"/>
        <end position="194"/>
    </location>
</feature>
<dbReference type="KEGG" id="vg:64468933"/>
<evidence type="ECO:0000256" key="1">
    <source>
        <dbReference type="SAM" id="Coils"/>
    </source>
</evidence>
<name>A0A5J6TDJ4_9CAUD</name>